<comment type="caution">
    <text evidence="1">The sequence shown here is derived from an EMBL/GenBank/DDBJ whole genome shotgun (WGS) entry which is preliminary data.</text>
</comment>
<dbReference type="RefSeq" id="WP_153507551.1">
    <property type="nucleotide sequence ID" value="NZ_JABJXA010000003.1"/>
</dbReference>
<protein>
    <submittedName>
        <fullName evidence="1">Uncharacterized protein</fullName>
    </submittedName>
</protein>
<reference evidence="1 2" key="1">
    <citation type="submission" date="2019-10" db="EMBL/GenBank/DDBJ databases">
        <title>Streptomyces sp. nov., a novel actinobacterium isolated from alkaline environment.</title>
        <authorList>
            <person name="Golinska P."/>
        </authorList>
    </citation>
    <scope>NUCLEOTIDE SEQUENCE [LARGE SCALE GENOMIC DNA]</scope>
    <source>
        <strain evidence="1 2">OF1</strain>
    </source>
</reference>
<keyword evidence="2" id="KW-1185">Reference proteome</keyword>
<organism evidence="1 2">
    <name type="scientific">Streptomyces alkaliterrae</name>
    <dbReference type="NCBI Taxonomy" id="2213162"/>
    <lineage>
        <taxon>Bacteria</taxon>
        <taxon>Bacillati</taxon>
        <taxon>Actinomycetota</taxon>
        <taxon>Actinomycetes</taxon>
        <taxon>Kitasatosporales</taxon>
        <taxon>Streptomycetaceae</taxon>
        <taxon>Streptomyces</taxon>
    </lineage>
</organism>
<evidence type="ECO:0000313" key="2">
    <source>
        <dbReference type="Proteomes" id="UP000320857"/>
    </source>
</evidence>
<dbReference type="OrthoDB" id="4211826at2"/>
<dbReference type="EMBL" id="VJYK02000268">
    <property type="protein sequence ID" value="MQS04311.1"/>
    <property type="molecule type" value="Genomic_DNA"/>
</dbReference>
<proteinExistence type="predicted"/>
<name>A0A5P0YVK0_9ACTN</name>
<gene>
    <name evidence="1" type="ORF">FNX44_021035</name>
</gene>
<dbReference type="AlphaFoldDB" id="A0A5P0YVK0"/>
<sequence length="59" mass="6502">MRDLCDRCERAELSVRTVAIVDQNTGPGWSHRACTTCLPYGHGEFDDARVSQPARKGAP</sequence>
<accession>A0A5P0YVK0</accession>
<dbReference type="Proteomes" id="UP000320857">
    <property type="component" value="Unassembled WGS sequence"/>
</dbReference>
<evidence type="ECO:0000313" key="1">
    <source>
        <dbReference type="EMBL" id="MQS04311.1"/>
    </source>
</evidence>